<evidence type="ECO:0000256" key="1">
    <source>
        <dbReference type="SAM" id="Coils"/>
    </source>
</evidence>
<accession>A0ABS1V5A6</accession>
<organism evidence="2 3">
    <name type="scientific">Belnapia mucosa</name>
    <dbReference type="NCBI Taxonomy" id="2804532"/>
    <lineage>
        <taxon>Bacteria</taxon>
        <taxon>Pseudomonadati</taxon>
        <taxon>Pseudomonadota</taxon>
        <taxon>Alphaproteobacteria</taxon>
        <taxon>Acetobacterales</taxon>
        <taxon>Roseomonadaceae</taxon>
        <taxon>Belnapia</taxon>
    </lineage>
</organism>
<evidence type="ECO:0000313" key="2">
    <source>
        <dbReference type="EMBL" id="MBL6456792.1"/>
    </source>
</evidence>
<dbReference type="Proteomes" id="UP000606490">
    <property type="component" value="Unassembled WGS sequence"/>
</dbReference>
<gene>
    <name evidence="2" type="ORF">JMJ55_15755</name>
</gene>
<keyword evidence="1" id="KW-0175">Coiled coil</keyword>
<reference evidence="2 3" key="1">
    <citation type="submission" date="2021-01" db="EMBL/GenBank/DDBJ databases">
        <title>Belnapia mucosa sp. nov. and Belnapia arida sp. nov., isolated from the Tabernas Desert (Almeria, Spain).</title>
        <authorList>
            <person name="Molina-Menor E."/>
            <person name="Vidal-Verdu A."/>
            <person name="Calonge A."/>
            <person name="Satari L."/>
            <person name="Pereto Magraner J."/>
            <person name="Porcar Miralles M."/>
        </authorList>
    </citation>
    <scope>NUCLEOTIDE SEQUENCE [LARGE SCALE GENOMIC DNA]</scope>
    <source>
        <strain evidence="2 3">T6</strain>
    </source>
</reference>
<evidence type="ECO:0000313" key="3">
    <source>
        <dbReference type="Proteomes" id="UP000606490"/>
    </source>
</evidence>
<dbReference type="EMBL" id="JAEUXJ010000006">
    <property type="protein sequence ID" value="MBL6456792.1"/>
    <property type="molecule type" value="Genomic_DNA"/>
</dbReference>
<proteinExistence type="predicted"/>
<feature type="coiled-coil region" evidence="1">
    <location>
        <begin position="37"/>
        <end position="92"/>
    </location>
</feature>
<protein>
    <submittedName>
        <fullName evidence="2">Uncharacterized protein</fullName>
    </submittedName>
</protein>
<comment type="caution">
    <text evidence="2">The sequence shown here is derived from an EMBL/GenBank/DDBJ whole genome shotgun (WGS) entry which is preliminary data.</text>
</comment>
<name>A0ABS1V5A6_9PROT</name>
<keyword evidence="3" id="KW-1185">Reference proteome</keyword>
<dbReference type="RefSeq" id="WP_202826534.1">
    <property type="nucleotide sequence ID" value="NZ_JAEUXJ010000006.1"/>
</dbReference>
<sequence>MSPVIRVERLTSQSLDEPTAAGLEMTPVIDALRAAGEALEQQSLEAARVDLENAELELRCHDGIAVGPHPTLARALEAVTAAREQMARAETAEATTAINRAIGLLSRL</sequence>